<name>A0AAW1XMH3_RUBAR</name>
<dbReference type="SUPFAM" id="SSF47459">
    <property type="entry name" value="HLH, helix-loop-helix DNA-binding domain"/>
    <property type="match status" value="1"/>
</dbReference>
<keyword evidence="5" id="KW-0539">Nucleus</keyword>
<accession>A0AAW1XMH3</accession>
<dbReference type="GO" id="GO:0000981">
    <property type="term" value="F:DNA-binding transcription factor activity, RNA polymerase II-specific"/>
    <property type="evidence" value="ECO:0007669"/>
    <property type="project" value="TreeGrafter"/>
</dbReference>
<evidence type="ECO:0000256" key="1">
    <source>
        <dbReference type="ARBA" id="ARBA00004123"/>
    </source>
</evidence>
<evidence type="ECO:0000256" key="5">
    <source>
        <dbReference type="ARBA" id="ARBA00023242"/>
    </source>
</evidence>
<dbReference type="InterPro" id="IPR036638">
    <property type="entry name" value="HLH_DNA-bd_sf"/>
</dbReference>
<gene>
    <name evidence="8" type="ORF">M0R45_013823</name>
</gene>
<dbReference type="Proteomes" id="UP001457282">
    <property type="component" value="Unassembled WGS sequence"/>
</dbReference>
<evidence type="ECO:0000313" key="8">
    <source>
        <dbReference type="EMBL" id="KAK9937005.1"/>
    </source>
</evidence>
<dbReference type="GO" id="GO:0005634">
    <property type="term" value="C:nucleus"/>
    <property type="evidence" value="ECO:0007669"/>
    <property type="project" value="UniProtKB-SubCell"/>
</dbReference>
<comment type="caution">
    <text evidence="8">The sequence shown here is derived from an EMBL/GenBank/DDBJ whole genome shotgun (WGS) entry which is preliminary data.</text>
</comment>
<dbReference type="GO" id="GO:0046983">
    <property type="term" value="F:protein dimerization activity"/>
    <property type="evidence" value="ECO:0007669"/>
    <property type="project" value="InterPro"/>
</dbReference>
<comment type="subcellular location">
    <subcellularLocation>
        <location evidence="1">Nucleus</location>
    </subcellularLocation>
</comment>
<evidence type="ECO:0000256" key="3">
    <source>
        <dbReference type="ARBA" id="ARBA00023125"/>
    </source>
</evidence>
<dbReference type="PROSITE" id="PS50888">
    <property type="entry name" value="BHLH"/>
    <property type="match status" value="1"/>
</dbReference>
<dbReference type="Gene3D" id="4.10.280.10">
    <property type="entry name" value="Helix-loop-helix DNA-binding domain"/>
    <property type="match status" value="1"/>
</dbReference>
<evidence type="ECO:0000259" key="7">
    <source>
        <dbReference type="PROSITE" id="PS50888"/>
    </source>
</evidence>
<feature type="domain" description="BHLH" evidence="7">
    <location>
        <begin position="161"/>
        <end position="210"/>
    </location>
</feature>
<protein>
    <recommendedName>
        <fullName evidence="7">BHLH domain-containing protein</fullName>
    </recommendedName>
</protein>
<keyword evidence="9" id="KW-1185">Reference proteome</keyword>
<dbReference type="PANTHER" id="PTHR16223">
    <property type="entry name" value="TRANSCRIPTION FACTOR BHLH83-RELATED"/>
    <property type="match status" value="1"/>
</dbReference>
<evidence type="ECO:0000256" key="6">
    <source>
        <dbReference type="SAM" id="MobiDB-lite"/>
    </source>
</evidence>
<keyword evidence="3" id="KW-0238">DNA-binding</keyword>
<dbReference type="Pfam" id="PF00010">
    <property type="entry name" value="HLH"/>
    <property type="match status" value="1"/>
</dbReference>
<evidence type="ECO:0000256" key="4">
    <source>
        <dbReference type="ARBA" id="ARBA00023163"/>
    </source>
</evidence>
<dbReference type="InterPro" id="IPR045843">
    <property type="entry name" value="IND-like"/>
</dbReference>
<dbReference type="EMBL" id="JBEDUW010000003">
    <property type="protein sequence ID" value="KAK9937005.1"/>
    <property type="molecule type" value="Genomic_DNA"/>
</dbReference>
<dbReference type="PANTHER" id="PTHR16223:SF49">
    <property type="entry name" value="TRANSCRIPTION FACTOR BHLH52-RELATED"/>
    <property type="match status" value="1"/>
</dbReference>
<feature type="region of interest" description="Disordered" evidence="6">
    <location>
        <begin position="153"/>
        <end position="173"/>
    </location>
</feature>
<dbReference type="InterPro" id="IPR011598">
    <property type="entry name" value="bHLH_dom"/>
</dbReference>
<evidence type="ECO:0000313" key="9">
    <source>
        <dbReference type="Proteomes" id="UP001457282"/>
    </source>
</evidence>
<proteinExistence type="predicted"/>
<keyword evidence="4" id="KW-0804">Transcription</keyword>
<keyword evidence="2" id="KW-0805">Transcription regulation</keyword>
<dbReference type="GO" id="GO:0000978">
    <property type="term" value="F:RNA polymerase II cis-regulatory region sequence-specific DNA binding"/>
    <property type="evidence" value="ECO:0007669"/>
    <property type="project" value="TreeGrafter"/>
</dbReference>
<sequence>MAAMSSTTFSSDWGSFQLLNSNPNPNPDYDQMFSFQFQQDQLAAASILGLDYSFSLDPNPLLLSQTFFNDQELLPLDDHEYYYHDEYPKRQKTHQQFNSSFNGYVPSPSMLPEFVQPQLPFSPPEIQIQQQPAAQLYANCRLSNKDISTAAKMKTGSNGGVSVSPQSIAARERRRRITEKTNELGKLVPSGSKMNTAEMLQAAYKYIKFLQAQVGMLKLMDSIQENKGERLHNQEGFQVLASPIVQEKLYSEEKCLVSKEFVETLANNHGIQSKPLLKDNIAKLLRNNGA</sequence>
<dbReference type="SMART" id="SM00353">
    <property type="entry name" value="HLH"/>
    <property type="match status" value="1"/>
</dbReference>
<reference evidence="8 9" key="1">
    <citation type="journal article" date="2023" name="G3 (Bethesda)">
        <title>A chromosome-length genome assembly and annotation of blackberry (Rubus argutus, cv. 'Hillquist').</title>
        <authorList>
            <person name="Bruna T."/>
            <person name="Aryal R."/>
            <person name="Dudchenko O."/>
            <person name="Sargent D.J."/>
            <person name="Mead D."/>
            <person name="Buti M."/>
            <person name="Cavallini A."/>
            <person name="Hytonen T."/>
            <person name="Andres J."/>
            <person name="Pham M."/>
            <person name="Weisz D."/>
            <person name="Mascagni F."/>
            <person name="Usai G."/>
            <person name="Natali L."/>
            <person name="Bassil N."/>
            <person name="Fernandez G.E."/>
            <person name="Lomsadze A."/>
            <person name="Armour M."/>
            <person name="Olukolu B."/>
            <person name="Poorten T."/>
            <person name="Britton C."/>
            <person name="Davik J."/>
            <person name="Ashrafi H."/>
            <person name="Aiden E.L."/>
            <person name="Borodovsky M."/>
            <person name="Worthington M."/>
        </authorList>
    </citation>
    <scope>NUCLEOTIDE SEQUENCE [LARGE SCALE GENOMIC DNA]</scope>
    <source>
        <strain evidence="8">PI 553951</strain>
    </source>
</reference>
<organism evidence="8 9">
    <name type="scientific">Rubus argutus</name>
    <name type="common">Southern blackberry</name>
    <dbReference type="NCBI Taxonomy" id="59490"/>
    <lineage>
        <taxon>Eukaryota</taxon>
        <taxon>Viridiplantae</taxon>
        <taxon>Streptophyta</taxon>
        <taxon>Embryophyta</taxon>
        <taxon>Tracheophyta</taxon>
        <taxon>Spermatophyta</taxon>
        <taxon>Magnoliopsida</taxon>
        <taxon>eudicotyledons</taxon>
        <taxon>Gunneridae</taxon>
        <taxon>Pentapetalae</taxon>
        <taxon>rosids</taxon>
        <taxon>fabids</taxon>
        <taxon>Rosales</taxon>
        <taxon>Rosaceae</taxon>
        <taxon>Rosoideae</taxon>
        <taxon>Rosoideae incertae sedis</taxon>
        <taxon>Rubus</taxon>
    </lineage>
</organism>
<evidence type="ECO:0000256" key="2">
    <source>
        <dbReference type="ARBA" id="ARBA00023015"/>
    </source>
</evidence>
<dbReference type="AlphaFoldDB" id="A0AAW1XMH3"/>